<evidence type="ECO:0000313" key="3">
    <source>
        <dbReference type="EMBL" id="MCP0887467.1"/>
    </source>
</evidence>
<feature type="domain" description="CBS" evidence="2">
    <location>
        <begin position="1"/>
        <end position="50"/>
    </location>
</feature>
<dbReference type="EMBL" id="JAIULA010000018">
    <property type="protein sequence ID" value="MCP0887467.1"/>
    <property type="molecule type" value="Genomic_DNA"/>
</dbReference>
<dbReference type="Gene3D" id="3.10.580.10">
    <property type="entry name" value="CBS-domain"/>
    <property type="match status" value="1"/>
</dbReference>
<sequence>MQKIILLVRIDQEKRNREARRLMVRHGISNLIVTDSQKEVVGVVMIHEVL</sequence>
<keyword evidence="1" id="KW-0129">CBS domain</keyword>
<evidence type="ECO:0000256" key="1">
    <source>
        <dbReference type="PROSITE-ProRule" id="PRU00703"/>
    </source>
</evidence>
<accession>A0A9X2FKP4</accession>
<dbReference type="SUPFAM" id="SSF54631">
    <property type="entry name" value="CBS-domain pair"/>
    <property type="match status" value="1"/>
</dbReference>
<proteinExistence type="predicted"/>
<reference evidence="3 4" key="1">
    <citation type="journal article" date="2023" name="Int. J. Syst. Evol. Microbiol.">
        <title>Ligilactobacillus ubinensis sp. nov., a novel species isolated from the wild ferment of a durian fruit (Durio zibethinus).</title>
        <authorList>
            <person name="Heng Y.C."/>
            <person name="Menon N."/>
            <person name="Chen B."/>
            <person name="Loo B.Z.L."/>
            <person name="Wong G.W.J."/>
            <person name="Lim A.C.H."/>
            <person name="Silvaraju S."/>
            <person name="Kittelmann S."/>
        </authorList>
    </citation>
    <scope>NUCLEOTIDE SEQUENCE [LARGE SCALE GENOMIC DNA]</scope>
    <source>
        <strain evidence="3 4">WILCCON 0076</strain>
    </source>
</reference>
<dbReference type="Proteomes" id="UP001139006">
    <property type="component" value="Unassembled WGS sequence"/>
</dbReference>
<keyword evidence="4" id="KW-1185">Reference proteome</keyword>
<evidence type="ECO:0000313" key="4">
    <source>
        <dbReference type="Proteomes" id="UP001139006"/>
    </source>
</evidence>
<gene>
    <name evidence="3" type="ORF">LB941_08970</name>
</gene>
<dbReference type="PROSITE" id="PS51371">
    <property type="entry name" value="CBS"/>
    <property type="match status" value="1"/>
</dbReference>
<dbReference type="RefSeq" id="WP_253361354.1">
    <property type="nucleotide sequence ID" value="NZ_JAIULA010000018.1"/>
</dbReference>
<dbReference type="AlphaFoldDB" id="A0A9X2FKP4"/>
<dbReference type="InterPro" id="IPR046342">
    <property type="entry name" value="CBS_dom_sf"/>
</dbReference>
<dbReference type="Pfam" id="PF00571">
    <property type="entry name" value="CBS"/>
    <property type="match status" value="1"/>
</dbReference>
<name>A0A9X2FKP4_9LACO</name>
<evidence type="ECO:0000259" key="2">
    <source>
        <dbReference type="PROSITE" id="PS51371"/>
    </source>
</evidence>
<protein>
    <recommendedName>
        <fullName evidence="2">CBS domain-containing protein</fullName>
    </recommendedName>
</protein>
<organism evidence="3 4">
    <name type="scientific">Ligilactobacillus ubinensis</name>
    <dbReference type="NCBI Taxonomy" id="2876789"/>
    <lineage>
        <taxon>Bacteria</taxon>
        <taxon>Bacillati</taxon>
        <taxon>Bacillota</taxon>
        <taxon>Bacilli</taxon>
        <taxon>Lactobacillales</taxon>
        <taxon>Lactobacillaceae</taxon>
        <taxon>Ligilactobacillus</taxon>
    </lineage>
</organism>
<comment type="caution">
    <text evidence="3">The sequence shown here is derived from an EMBL/GenBank/DDBJ whole genome shotgun (WGS) entry which is preliminary data.</text>
</comment>
<dbReference type="InterPro" id="IPR000644">
    <property type="entry name" value="CBS_dom"/>
</dbReference>